<protein>
    <submittedName>
        <fullName evidence="2">Uncharacterized protein</fullName>
    </submittedName>
</protein>
<sequence length="385" mass="43165">MPRAGKEFPCPANRRTGPWQSFLLNFPGNSRPHHRAMVVIWLEPMGKFFYGSSRSLLPQAEEKRCEEALWQTSAAMPSKDAAMVRMGINLGSPEEEAKAARLGVTMNETMVRFLNLLRLVIVGSPVVLQSCWIHSVDLTSWFLRLFVLYAVVGIIGMLVAPEQAFYAMGLKEFRWAFERLYPEAKHWNGNPNAADTDPDPNAKLMLEGPSAINNLGRKELRVRWHGSDNFMGLDKDGWVVQDSSAAALQILMRPLMDNKGERVPDTYTLQVRSRDGKWDGCWLSCTPVNHLRFGGWLRAYQAEKDACPFKLIQDSACHLGTCKMLSAYATPPQQTPLLGKDPGHIPAGFYLVQQRHAGRVYVGQAPDAEADFFEFLEVPTAVALK</sequence>
<dbReference type="EMBL" id="CAMXCT010000330">
    <property type="protein sequence ID" value="CAI3977255.1"/>
    <property type="molecule type" value="Genomic_DNA"/>
</dbReference>
<dbReference type="OrthoDB" id="445477at2759"/>
<keyword evidence="1" id="KW-0472">Membrane</keyword>
<proteinExistence type="predicted"/>
<accession>A0A9P1FJX4</accession>
<keyword evidence="1" id="KW-0812">Transmembrane</keyword>
<comment type="caution">
    <text evidence="2">The sequence shown here is derived from an EMBL/GenBank/DDBJ whole genome shotgun (WGS) entry which is preliminary data.</text>
</comment>
<dbReference type="EMBL" id="CAMXCT030000330">
    <property type="protein sequence ID" value="CAL4764567.1"/>
    <property type="molecule type" value="Genomic_DNA"/>
</dbReference>
<dbReference type="EMBL" id="CAMXCT020000330">
    <property type="protein sequence ID" value="CAL1130630.1"/>
    <property type="molecule type" value="Genomic_DNA"/>
</dbReference>
<keyword evidence="1" id="KW-1133">Transmembrane helix</keyword>
<feature type="transmembrane region" description="Helical" evidence="1">
    <location>
        <begin position="141"/>
        <end position="160"/>
    </location>
</feature>
<feature type="transmembrane region" description="Helical" evidence="1">
    <location>
        <begin position="116"/>
        <end position="135"/>
    </location>
</feature>
<keyword evidence="4" id="KW-1185">Reference proteome</keyword>
<organism evidence="2">
    <name type="scientific">Cladocopium goreaui</name>
    <dbReference type="NCBI Taxonomy" id="2562237"/>
    <lineage>
        <taxon>Eukaryota</taxon>
        <taxon>Sar</taxon>
        <taxon>Alveolata</taxon>
        <taxon>Dinophyceae</taxon>
        <taxon>Suessiales</taxon>
        <taxon>Symbiodiniaceae</taxon>
        <taxon>Cladocopium</taxon>
    </lineage>
</organism>
<dbReference type="AlphaFoldDB" id="A0A9P1FJX4"/>
<gene>
    <name evidence="2" type="ORF">C1SCF055_LOCUS5408</name>
</gene>
<evidence type="ECO:0000256" key="1">
    <source>
        <dbReference type="SAM" id="Phobius"/>
    </source>
</evidence>
<evidence type="ECO:0000313" key="3">
    <source>
        <dbReference type="EMBL" id="CAL1130630.1"/>
    </source>
</evidence>
<dbReference type="Proteomes" id="UP001152797">
    <property type="component" value="Unassembled WGS sequence"/>
</dbReference>
<reference evidence="2" key="1">
    <citation type="submission" date="2022-10" db="EMBL/GenBank/DDBJ databases">
        <authorList>
            <person name="Chen Y."/>
            <person name="Dougan E. K."/>
            <person name="Chan C."/>
            <person name="Rhodes N."/>
            <person name="Thang M."/>
        </authorList>
    </citation>
    <scope>NUCLEOTIDE SEQUENCE</scope>
</reference>
<evidence type="ECO:0000313" key="2">
    <source>
        <dbReference type="EMBL" id="CAI3977255.1"/>
    </source>
</evidence>
<name>A0A9P1FJX4_9DINO</name>
<reference evidence="3" key="2">
    <citation type="submission" date="2024-04" db="EMBL/GenBank/DDBJ databases">
        <authorList>
            <person name="Chen Y."/>
            <person name="Shah S."/>
            <person name="Dougan E. K."/>
            <person name="Thang M."/>
            <person name="Chan C."/>
        </authorList>
    </citation>
    <scope>NUCLEOTIDE SEQUENCE [LARGE SCALE GENOMIC DNA]</scope>
</reference>
<evidence type="ECO:0000313" key="4">
    <source>
        <dbReference type="Proteomes" id="UP001152797"/>
    </source>
</evidence>